<dbReference type="Gene3D" id="3.30.710.10">
    <property type="entry name" value="Potassium Channel Kv1.1, Chain A"/>
    <property type="match status" value="1"/>
</dbReference>
<dbReference type="InterPro" id="IPR000210">
    <property type="entry name" value="BTB/POZ_dom"/>
</dbReference>
<comment type="pathway">
    <text evidence="1">Protein modification; protein ubiquitination.</text>
</comment>
<evidence type="ECO:0000313" key="7">
    <source>
        <dbReference type="Proteomes" id="UP000807115"/>
    </source>
</evidence>
<accession>A0A921S6T3</accession>
<dbReference type="PROSITE" id="PS50097">
    <property type="entry name" value="BTB"/>
    <property type="match status" value="1"/>
</dbReference>
<dbReference type="Pfam" id="PF00651">
    <property type="entry name" value="BTB"/>
    <property type="match status" value="1"/>
</dbReference>
<comment type="similarity">
    <text evidence="2">Belongs to the Tdpoz family.</text>
</comment>
<feature type="domain" description="MATH" evidence="5">
    <location>
        <begin position="40"/>
        <end position="168"/>
    </location>
</feature>
<dbReference type="InterPro" id="IPR011333">
    <property type="entry name" value="SKP1/BTB/POZ_sf"/>
</dbReference>
<dbReference type="Gene3D" id="1.25.40.420">
    <property type="match status" value="1"/>
</dbReference>
<evidence type="ECO:0000256" key="2">
    <source>
        <dbReference type="ARBA" id="ARBA00010846"/>
    </source>
</evidence>
<dbReference type="Gramene" id="EER95035">
    <property type="protein sequence ID" value="EER95035"/>
    <property type="gene ID" value="SORBI_3001G406500"/>
</dbReference>
<evidence type="ECO:0000256" key="1">
    <source>
        <dbReference type="ARBA" id="ARBA00004906"/>
    </source>
</evidence>
<feature type="domain" description="BTB" evidence="4">
    <location>
        <begin position="198"/>
        <end position="267"/>
    </location>
</feature>
<dbReference type="SMART" id="SM00225">
    <property type="entry name" value="BTB"/>
    <property type="match status" value="1"/>
</dbReference>
<dbReference type="GO" id="GO:0016567">
    <property type="term" value="P:protein ubiquitination"/>
    <property type="evidence" value="ECO:0007669"/>
    <property type="project" value="InterPro"/>
</dbReference>
<dbReference type="KEGG" id="sbi:8081431"/>
<evidence type="ECO:0000259" key="4">
    <source>
        <dbReference type="PROSITE" id="PS50097"/>
    </source>
</evidence>
<dbReference type="PROSITE" id="PS50144">
    <property type="entry name" value="MATH"/>
    <property type="match status" value="1"/>
</dbReference>
<name>A0A921S6T3_SORBI</name>
<dbReference type="EMBL" id="CM027680">
    <property type="protein sequence ID" value="KAG0551542.1"/>
    <property type="molecule type" value="Genomic_DNA"/>
</dbReference>
<dbReference type="OrthoDB" id="587721at2759"/>
<dbReference type="SMART" id="SM00061">
    <property type="entry name" value="MATH"/>
    <property type="match status" value="1"/>
</dbReference>
<reference evidence="6" key="1">
    <citation type="journal article" date="2019" name="BMC Genomics">
        <title>A new reference genome for Sorghum bicolor reveals high levels of sequence similarity between sweet and grain genotypes: implications for the genetics of sugar metabolism.</title>
        <authorList>
            <person name="Cooper E.A."/>
            <person name="Brenton Z.W."/>
            <person name="Flinn B.S."/>
            <person name="Jenkins J."/>
            <person name="Shu S."/>
            <person name="Flowers D."/>
            <person name="Luo F."/>
            <person name="Wang Y."/>
            <person name="Xia P."/>
            <person name="Barry K."/>
            <person name="Daum C."/>
            <person name="Lipzen A."/>
            <person name="Yoshinaga Y."/>
            <person name="Schmutz J."/>
            <person name="Saski C."/>
            <person name="Vermerris W."/>
            <person name="Kresovich S."/>
        </authorList>
    </citation>
    <scope>NUCLEOTIDE SEQUENCE</scope>
</reference>
<dbReference type="SUPFAM" id="SSF49599">
    <property type="entry name" value="TRAF domain-like"/>
    <property type="match status" value="1"/>
</dbReference>
<dbReference type="InterPro" id="IPR045005">
    <property type="entry name" value="BPM1-6"/>
</dbReference>
<sequence>MTTTLASSDGDVPPPWSIIVARGDDDAPPPRSASTIVAARANRVLKIDGYSSTLKARTLRSFSFSAGGHTWHINYRCTGSSDNSSTDDDDYISFYLALEDEVDEPVMGQVTFSLLDQNGKPVPSRTRTTRLFSFSLSDSFGFQNFIRRKDLEQSGYLKDDRFAISVHLVITKGSPSVKVPPSNLHCHYGDLLSSKQGTDVEFIVSGGERFTAHRLVLAARSPVFKAELFGLMKEGTTTDAIQIDDMDAQVFEALLIFIYTDTLPKIDDEEDEAAMAQHLLVASDMYGLQRLMLICEDRLCNHINADSVATMLVLAEKHHCVRLKEVCFEFLSASTALVEFTESSDFLYFIQSCPSVFKDLIYNVVAAHGK</sequence>
<dbReference type="CDD" id="cd00121">
    <property type="entry name" value="MATH"/>
    <property type="match status" value="1"/>
</dbReference>
<dbReference type="InterPro" id="IPR008974">
    <property type="entry name" value="TRAF-like"/>
</dbReference>
<dbReference type="Pfam" id="PF22486">
    <property type="entry name" value="MATH_2"/>
    <property type="match status" value="1"/>
</dbReference>
<comment type="caution">
    <text evidence="6">The sequence shown here is derived from an EMBL/GenBank/DDBJ whole genome shotgun (WGS) entry which is preliminary data.</text>
</comment>
<dbReference type="PANTHER" id="PTHR26379">
    <property type="entry name" value="BTB/POZ AND MATH DOMAIN-CONTAINING PROTEIN 1"/>
    <property type="match status" value="1"/>
</dbReference>
<gene>
    <name evidence="6" type="ORF">BDA96_01G433000</name>
</gene>
<feature type="region of interest" description="Disordered" evidence="3">
    <location>
        <begin position="1"/>
        <end position="32"/>
    </location>
</feature>
<dbReference type="Gene3D" id="2.60.210.10">
    <property type="entry name" value="Apoptosis, Tumor Necrosis Factor Receptor Associated Protein 2, Chain A"/>
    <property type="match status" value="1"/>
</dbReference>
<dbReference type="AlphaFoldDB" id="A0A921S6T3"/>
<evidence type="ECO:0000313" key="6">
    <source>
        <dbReference type="EMBL" id="KAG0551542.1"/>
    </source>
</evidence>
<dbReference type="Pfam" id="PF24570">
    <property type="entry name" value="BACK_BPM_SPOP"/>
    <property type="match status" value="1"/>
</dbReference>
<evidence type="ECO:0008006" key="8">
    <source>
        <dbReference type="Google" id="ProtNLM"/>
    </source>
</evidence>
<reference evidence="6" key="2">
    <citation type="submission" date="2020-10" db="EMBL/GenBank/DDBJ databases">
        <authorList>
            <person name="Cooper E.A."/>
            <person name="Brenton Z.W."/>
            <person name="Flinn B.S."/>
            <person name="Jenkins J."/>
            <person name="Shu S."/>
            <person name="Flowers D."/>
            <person name="Luo F."/>
            <person name="Wang Y."/>
            <person name="Xia P."/>
            <person name="Barry K."/>
            <person name="Daum C."/>
            <person name="Lipzen A."/>
            <person name="Yoshinaga Y."/>
            <person name="Schmutz J."/>
            <person name="Saski C."/>
            <person name="Vermerris W."/>
            <person name="Kresovich S."/>
        </authorList>
    </citation>
    <scope>NUCLEOTIDE SEQUENCE</scope>
</reference>
<dbReference type="Proteomes" id="UP000807115">
    <property type="component" value="Chromosome 1"/>
</dbReference>
<evidence type="ECO:0000256" key="3">
    <source>
        <dbReference type="SAM" id="MobiDB-lite"/>
    </source>
</evidence>
<proteinExistence type="inferred from homology"/>
<dbReference type="InterPro" id="IPR002083">
    <property type="entry name" value="MATH/TRAF_dom"/>
</dbReference>
<evidence type="ECO:0000259" key="5">
    <source>
        <dbReference type="PROSITE" id="PS50144"/>
    </source>
</evidence>
<dbReference type="PANTHER" id="PTHR26379:SF382">
    <property type="entry name" value="OS10G0435900 PROTEIN"/>
    <property type="match status" value="1"/>
</dbReference>
<dbReference type="SUPFAM" id="SSF54695">
    <property type="entry name" value="POZ domain"/>
    <property type="match status" value="1"/>
</dbReference>
<protein>
    <recommendedName>
        <fullName evidence="8">BTB domain-containing protein</fullName>
    </recommendedName>
</protein>
<dbReference type="OMA" id="DEPVMGQ"/>
<dbReference type="InterPro" id="IPR056423">
    <property type="entry name" value="BACK_BPM_SPOP"/>
</dbReference>
<organism evidence="6 7">
    <name type="scientific">Sorghum bicolor</name>
    <name type="common">Sorghum</name>
    <name type="synonym">Sorghum vulgare</name>
    <dbReference type="NCBI Taxonomy" id="4558"/>
    <lineage>
        <taxon>Eukaryota</taxon>
        <taxon>Viridiplantae</taxon>
        <taxon>Streptophyta</taxon>
        <taxon>Embryophyta</taxon>
        <taxon>Tracheophyta</taxon>
        <taxon>Spermatophyta</taxon>
        <taxon>Magnoliopsida</taxon>
        <taxon>Liliopsida</taxon>
        <taxon>Poales</taxon>
        <taxon>Poaceae</taxon>
        <taxon>PACMAD clade</taxon>
        <taxon>Panicoideae</taxon>
        <taxon>Andropogonodae</taxon>
        <taxon>Andropogoneae</taxon>
        <taxon>Sorghinae</taxon>
        <taxon>Sorghum</taxon>
    </lineage>
</organism>